<dbReference type="InterPro" id="IPR036056">
    <property type="entry name" value="Fibrinogen-like_C"/>
</dbReference>
<organism evidence="4 5">
    <name type="scientific">Plakobranchus ocellatus</name>
    <dbReference type="NCBI Taxonomy" id="259542"/>
    <lineage>
        <taxon>Eukaryota</taxon>
        <taxon>Metazoa</taxon>
        <taxon>Spiralia</taxon>
        <taxon>Lophotrochozoa</taxon>
        <taxon>Mollusca</taxon>
        <taxon>Gastropoda</taxon>
        <taxon>Heterobranchia</taxon>
        <taxon>Euthyneura</taxon>
        <taxon>Panpulmonata</taxon>
        <taxon>Sacoglossa</taxon>
        <taxon>Placobranchoidea</taxon>
        <taxon>Plakobranchidae</taxon>
        <taxon>Plakobranchus</taxon>
    </lineage>
</organism>
<comment type="caution">
    <text evidence="4">The sequence shown here is derived from an EMBL/GenBank/DDBJ whole genome shotgun (WGS) entry which is preliminary data.</text>
</comment>
<keyword evidence="2" id="KW-0732">Signal</keyword>
<dbReference type="Proteomes" id="UP000735302">
    <property type="component" value="Unassembled WGS sequence"/>
</dbReference>
<evidence type="ECO:0000259" key="3">
    <source>
        <dbReference type="PROSITE" id="PS51406"/>
    </source>
</evidence>
<sequence length="590" mass="66085">MEKLLLLLCLTCIISGINSLQFSLDRNASTSTDRRQPCGILTCKESIPHDSENSITGLSVFKKQSGPIASDKPGLGNLMASVTSNQPLIAQESDSVKINGRLEAGRASLRLELFTKEDCSAEYTCEVRMVDSQDKESINTYHLLQHHDLSASQGDEAIATSAGSLHVLLLLQQLDTKLAMMGSSLDSKIGSVENRLEDKITSLYDEIESKIEKRIIDKLSKMENTLSTVDDAVSAKSKGLDDLERNLATFQEKVKTDQLAALTNALATAENIDDRLNSTSLEVSSIYRLLTELLAWQQTGQNECKNFTLAVQQVLNSNEGLASNMTKKFAQLYNGLQGDYKQLKSDIRNMSTEIDYSIDNAFSKTNIILTERLSSMDEYFRPKACTRGMLYVQFYAPFPYPVIRPRTETSFSFPYLCDTIFDGGGWIVIQRRTTGNVDFYRDWAAYKKGFGSLADDFWLGNDNIHTITSSGNYELRVDLKYQGKSAFAHYSRFSIDDEDNNYTLRLGDYDGTAGDSMDRHRGRPFSTFNRDNDASGGNCAVTWSGAWWYNHCHHSNLNGKWMADNNKGPRWSGFSGVKPVSYSEMKIRKL</sequence>
<dbReference type="PANTHER" id="PTHR19143:SF254">
    <property type="entry name" value="TENASCIN-R"/>
    <property type="match status" value="1"/>
</dbReference>
<dbReference type="PROSITE" id="PS51406">
    <property type="entry name" value="FIBRINOGEN_C_2"/>
    <property type="match status" value="1"/>
</dbReference>
<reference evidence="4 5" key="1">
    <citation type="journal article" date="2021" name="Elife">
        <title>Chloroplast acquisition without the gene transfer in kleptoplastic sea slugs, Plakobranchus ocellatus.</title>
        <authorList>
            <person name="Maeda T."/>
            <person name="Takahashi S."/>
            <person name="Yoshida T."/>
            <person name="Shimamura S."/>
            <person name="Takaki Y."/>
            <person name="Nagai Y."/>
            <person name="Toyoda A."/>
            <person name="Suzuki Y."/>
            <person name="Arimoto A."/>
            <person name="Ishii H."/>
            <person name="Satoh N."/>
            <person name="Nishiyama T."/>
            <person name="Hasebe M."/>
            <person name="Maruyama T."/>
            <person name="Minagawa J."/>
            <person name="Obokata J."/>
            <person name="Shigenobu S."/>
        </authorList>
    </citation>
    <scope>NUCLEOTIDE SEQUENCE [LARGE SCALE GENOMIC DNA]</scope>
</reference>
<dbReference type="PANTHER" id="PTHR19143">
    <property type="entry name" value="FIBRINOGEN/TENASCIN/ANGIOPOEITIN"/>
    <property type="match status" value="1"/>
</dbReference>
<evidence type="ECO:0000313" key="4">
    <source>
        <dbReference type="EMBL" id="GFN93332.1"/>
    </source>
</evidence>
<accession>A0AAV3ZEZ7</accession>
<protein>
    <submittedName>
        <fullName evidence="4">Tenascin-r</fullName>
    </submittedName>
</protein>
<dbReference type="Gene3D" id="3.90.215.10">
    <property type="entry name" value="Gamma Fibrinogen, chain A, domain 1"/>
    <property type="match status" value="1"/>
</dbReference>
<dbReference type="PROSITE" id="PS00514">
    <property type="entry name" value="FIBRINOGEN_C_1"/>
    <property type="match status" value="1"/>
</dbReference>
<dbReference type="InterPro" id="IPR050373">
    <property type="entry name" value="Fibrinogen_C-term_domain"/>
</dbReference>
<keyword evidence="1" id="KW-1015">Disulfide bond</keyword>
<gene>
    <name evidence="4" type="ORF">PoB_001983800</name>
</gene>
<evidence type="ECO:0000256" key="1">
    <source>
        <dbReference type="ARBA" id="ARBA00023157"/>
    </source>
</evidence>
<feature type="chain" id="PRO_5043326960" evidence="2">
    <location>
        <begin position="20"/>
        <end position="590"/>
    </location>
</feature>
<dbReference type="EMBL" id="BLXT01002329">
    <property type="protein sequence ID" value="GFN93332.1"/>
    <property type="molecule type" value="Genomic_DNA"/>
</dbReference>
<dbReference type="AlphaFoldDB" id="A0AAV3ZEZ7"/>
<proteinExistence type="predicted"/>
<dbReference type="InterPro" id="IPR020837">
    <property type="entry name" value="Fibrinogen_CS"/>
</dbReference>
<evidence type="ECO:0000256" key="2">
    <source>
        <dbReference type="SAM" id="SignalP"/>
    </source>
</evidence>
<dbReference type="SUPFAM" id="SSF56496">
    <property type="entry name" value="Fibrinogen C-terminal domain-like"/>
    <property type="match status" value="1"/>
</dbReference>
<dbReference type="GO" id="GO:0005615">
    <property type="term" value="C:extracellular space"/>
    <property type="evidence" value="ECO:0007669"/>
    <property type="project" value="TreeGrafter"/>
</dbReference>
<dbReference type="Pfam" id="PF00147">
    <property type="entry name" value="Fibrinogen_C"/>
    <property type="match status" value="1"/>
</dbReference>
<dbReference type="CDD" id="cd00087">
    <property type="entry name" value="FReD"/>
    <property type="match status" value="1"/>
</dbReference>
<feature type="signal peptide" evidence="2">
    <location>
        <begin position="1"/>
        <end position="19"/>
    </location>
</feature>
<keyword evidence="5" id="KW-1185">Reference proteome</keyword>
<feature type="domain" description="Fibrinogen C-terminal" evidence="3">
    <location>
        <begin position="376"/>
        <end position="590"/>
    </location>
</feature>
<evidence type="ECO:0000313" key="5">
    <source>
        <dbReference type="Proteomes" id="UP000735302"/>
    </source>
</evidence>
<dbReference type="SMART" id="SM00186">
    <property type="entry name" value="FBG"/>
    <property type="match status" value="1"/>
</dbReference>
<dbReference type="InterPro" id="IPR002181">
    <property type="entry name" value="Fibrinogen_a/b/g_C_dom"/>
</dbReference>
<name>A0AAV3ZEZ7_9GAST</name>
<dbReference type="InterPro" id="IPR014716">
    <property type="entry name" value="Fibrinogen_a/b/g_C_1"/>
</dbReference>